<reference evidence="5" key="1">
    <citation type="submission" date="2016-10" db="EMBL/GenBank/DDBJ databases">
        <authorList>
            <person name="Varghese N."/>
            <person name="Submissions S."/>
        </authorList>
    </citation>
    <scope>NUCLEOTIDE SEQUENCE [LARGE SCALE GENOMIC DNA]</scope>
    <source>
        <strain evidence="5">LMG 26031</strain>
    </source>
</reference>
<dbReference type="InterPro" id="IPR043128">
    <property type="entry name" value="Rev_trsase/Diguanyl_cyclase"/>
</dbReference>
<dbReference type="Proteomes" id="UP000198866">
    <property type="component" value="Unassembled WGS sequence"/>
</dbReference>
<keyword evidence="1" id="KW-0812">Transmembrane</keyword>
<organism evidence="4 5">
    <name type="scientific">Paraburkholderia diazotrophica</name>
    <dbReference type="NCBI Taxonomy" id="667676"/>
    <lineage>
        <taxon>Bacteria</taxon>
        <taxon>Pseudomonadati</taxon>
        <taxon>Pseudomonadota</taxon>
        <taxon>Betaproteobacteria</taxon>
        <taxon>Burkholderiales</taxon>
        <taxon>Burkholderiaceae</taxon>
        <taxon>Paraburkholderia</taxon>
    </lineage>
</organism>
<dbReference type="OrthoDB" id="344644at2"/>
<evidence type="ECO:0000313" key="5">
    <source>
        <dbReference type="Proteomes" id="UP000198866"/>
    </source>
</evidence>
<dbReference type="InterPro" id="IPR052155">
    <property type="entry name" value="Biofilm_reg_signaling"/>
</dbReference>
<evidence type="ECO:0000259" key="3">
    <source>
        <dbReference type="PROSITE" id="PS50113"/>
    </source>
</evidence>
<evidence type="ECO:0000256" key="1">
    <source>
        <dbReference type="SAM" id="Phobius"/>
    </source>
</evidence>
<evidence type="ECO:0000259" key="2">
    <source>
        <dbReference type="PROSITE" id="PS50112"/>
    </source>
</evidence>
<dbReference type="Pfam" id="PF08448">
    <property type="entry name" value="PAS_4"/>
    <property type="match status" value="1"/>
</dbReference>
<dbReference type="SMART" id="SM00091">
    <property type="entry name" value="PAS"/>
    <property type="match status" value="3"/>
</dbReference>
<dbReference type="PANTHER" id="PTHR44757">
    <property type="entry name" value="DIGUANYLATE CYCLASE DGCP"/>
    <property type="match status" value="1"/>
</dbReference>
<dbReference type="PROSITE" id="PS50113">
    <property type="entry name" value="PAC"/>
    <property type="match status" value="2"/>
</dbReference>
<dbReference type="InterPro" id="IPR001610">
    <property type="entry name" value="PAC"/>
</dbReference>
<feature type="domain" description="PAS" evidence="2">
    <location>
        <begin position="316"/>
        <end position="392"/>
    </location>
</feature>
<dbReference type="PANTHER" id="PTHR44757:SF2">
    <property type="entry name" value="BIOFILM ARCHITECTURE MAINTENANCE PROTEIN MBAA"/>
    <property type="match status" value="1"/>
</dbReference>
<dbReference type="NCBIfam" id="TIGR00229">
    <property type="entry name" value="sensory_box"/>
    <property type="match status" value="2"/>
</dbReference>
<dbReference type="EMBL" id="FNYE01000010">
    <property type="protein sequence ID" value="SEJ38363.1"/>
    <property type="molecule type" value="Genomic_DNA"/>
</dbReference>
<keyword evidence="1" id="KW-0472">Membrane</keyword>
<dbReference type="SUPFAM" id="SSF55073">
    <property type="entry name" value="Nucleotide cyclase"/>
    <property type="match status" value="1"/>
</dbReference>
<dbReference type="PROSITE" id="PS50112">
    <property type="entry name" value="PAS"/>
    <property type="match status" value="2"/>
</dbReference>
<protein>
    <submittedName>
        <fullName evidence="4">PAS domain S-box-containing protein</fullName>
    </submittedName>
</protein>
<dbReference type="InterPro" id="IPR013655">
    <property type="entry name" value="PAS_fold_3"/>
</dbReference>
<dbReference type="SMART" id="SM00086">
    <property type="entry name" value="PAC"/>
    <property type="match status" value="2"/>
</dbReference>
<dbReference type="AlphaFoldDB" id="A0A1H6YAN9"/>
<dbReference type="STRING" id="667676.SAMN05192539_101044"/>
<dbReference type="InterPro" id="IPR000700">
    <property type="entry name" value="PAS-assoc_C"/>
</dbReference>
<evidence type="ECO:0000313" key="4">
    <source>
        <dbReference type="EMBL" id="SEJ38363.1"/>
    </source>
</evidence>
<dbReference type="SUPFAM" id="SSF55785">
    <property type="entry name" value="PYP-like sensor domain (PAS domain)"/>
    <property type="match status" value="3"/>
</dbReference>
<feature type="domain" description="PAC" evidence="3">
    <location>
        <begin position="263"/>
        <end position="315"/>
    </location>
</feature>
<dbReference type="CDD" id="cd00130">
    <property type="entry name" value="PAS"/>
    <property type="match status" value="3"/>
</dbReference>
<dbReference type="RefSeq" id="WP_090866201.1">
    <property type="nucleotide sequence ID" value="NZ_FNYE01000010.1"/>
</dbReference>
<dbReference type="Pfam" id="PF08447">
    <property type="entry name" value="PAS_3"/>
    <property type="match status" value="1"/>
</dbReference>
<dbReference type="Gene3D" id="3.30.450.20">
    <property type="entry name" value="PAS domain"/>
    <property type="match status" value="2"/>
</dbReference>
<dbReference type="InterPro" id="IPR035965">
    <property type="entry name" value="PAS-like_dom_sf"/>
</dbReference>
<proteinExistence type="predicted"/>
<feature type="domain" description="PAC" evidence="3">
    <location>
        <begin position="394"/>
        <end position="446"/>
    </location>
</feature>
<feature type="transmembrane region" description="Helical" evidence="1">
    <location>
        <begin position="32"/>
        <end position="53"/>
    </location>
</feature>
<keyword evidence="1" id="KW-1133">Transmembrane helix</keyword>
<feature type="domain" description="PAS" evidence="2">
    <location>
        <begin position="200"/>
        <end position="259"/>
    </location>
</feature>
<keyword evidence="5" id="KW-1185">Reference proteome</keyword>
<dbReference type="InterPro" id="IPR029787">
    <property type="entry name" value="Nucleotide_cyclase"/>
</dbReference>
<dbReference type="Gene3D" id="3.30.70.270">
    <property type="match status" value="1"/>
</dbReference>
<sequence length="627" mass="69314">MSVYLFATVLLAAVAALVIPRLGYSPDSNGLLYVSIGLAGCVAALLLSMAYGARRTAPRIVRATGSSPELGAFAANLSTPAVLLDNDALVFVNSAFLKHARWEPYADEIVGMPFSNLVHPQSLLDLTALLTQSRDGEERTSGSLRIAYGDGGFRLHSVTALRARGSSMTLLQFPAPYTSVDAQRSELQLLHHCKDAVLQLPQALFRVDRELRLIFWNPAWRNLVRAVGTDAEPKPLASFYHPEDAETLNARVKALLDGHLSELVTEARLIRADNTTAHVELRCHAVTDDEGSLVGAVGLVTDVSNRRRNEEALRASRHSLRTLLSNLRAMIYRGQNNRDWSMEFVSEGCFDLTGYEAFELIDESRMTFRSLIHPDDREFVWNEVQARVVAREPYELTYRIVDRSGQTKWVWDQGCGVYSARDELMGLEGFIVEVARRQMVEENAHRRLTFEHSTGLTSASMFIDRLEFSAAISARTALPCAVFAINVGELEHVATRFGQDYADRVMIDLGRRLEVTQGQLNCATLLDPHVFVVLVVDFSADALAWCGDAQQLAQRAAEHPDAVLDELQENLQKLLEAPVRVEGHEFKVPTRIGCASIGHGRTDPKKVLDHVLAASGWDVGGDAVDVT</sequence>
<name>A0A1H6YAN9_9BURK</name>
<accession>A0A1H6YAN9</accession>
<gene>
    <name evidence="4" type="ORF">SAMN05192539_101044</name>
</gene>
<dbReference type="InterPro" id="IPR013656">
    <property type="entry name" value="PAS_4"/>
</dbReference>
<dbReference type="InterPro" id="IPR000014">
    <property type="entry name" value="PAS"/>
</dbReference>